<keyword evidence="9 12" id="KW-0408">Iron</keyword>
<dbReference type="STRING" id="1081104.A0A168BS76"/>
<evidence type="ECO:0000256" key="12">
    <source>
        <dbReference type="PIRSR" id="PIRSR602401-1"/>
    </source>
</evidence>
<proteinExistence type="inferred from homology"/>
<dbReference type="InterPro" id="IPR002401">
    <property type="entry name" value="Cyt_P450_E_grp-I"/>
</dbReference>
<evidence type="ECO:0000256" key="9">
    <source>
        <dbReference type="ARBA" id="ARBA00023004"/>
    </source>
</evidence>
<dbReference type="EMBL" id="AZHB01000004">
    <property type="protein sequence ID" value="OAA70480.1"/>
    <property type="molecule type" value="Genomic_DNA"/>
</dbReference>
<sequence length="240" mass="27124">MVAIPGGQQDVKVMLKYTQEEMLSRWKSEPKLPDVMSHLFAPYQTGKKPWDESAINLMAGESHLLINAGSPDFSDTTRTTLACALFELTKQPEYIRKLRQELDPFYPGPVMNSQTAKSPTLIFSMASSGKLFACPAQPQSPHENESIYPRASEFIPERWYSSPELVRDNKATVPFSIGPYDCIGKPLSMMNIRVTLARILKRYDLSYAPDRADPQAEFVDMSDHFTLQAGPLYLRLEGRQ</sequence>
<dbReference type="Proteomes" id="UP000076744">
    <property type="component" value="Unassembled WGS sequence"/>
</dbReference>
<keyword evidence="6 12" id="KW-0479">Metal-binding</keyword>
<comment type="similarity">
    <text evidence="3">Belongs to the cytochrome P450 family.</text>
</comment>
<gene>
    <name evidence="13" type="ORF">ISF_02454</name>
</gene>
<evidence type="ECO:0000256" key="10">
    <source>
        <dbReference type="ARBA" id="ARBA00023033"/>
    </source>
</evidence>
<evidence type="ECO:0000313" key="14">
    <source>
        <dbReference type="Proteomes" id="UP000076744"/>
    </source>
</evidence>
<evidence type="ECO:0000256" key="3">
    <source>
        <dbReference type="ARBA" id="ARBA00010617"/>
    </source>
</evidence>
<keyword evidence="7" id="KW-1133">Transmembrane helix</keyword>
<keyword evidence="4 12" id="KW-0349">Heme</keyword>
<dbReference type="GO" id="GO:0005506">
    <property type="term" value="F:iron ion binding"/>
    <property type="evidence" value="ECO:0007669"/>
    <property type="project" value="InterPro"/>
</dbReference>
<dbReference type="PANTHER" id="PTHR24305:SF112">
    <property type="entry name" value="L-ORNITHINE-N5-MONOOXYGENASE (EUROFUNG)"/>
    <property type="match status" value="1"/>
</dbReference>
<dbReference type="RefSeq" id="XP_018706767.1">
    <property type="nucleotide sequence ID" value="XM_018846060.1"/>
</dbReference>
<dbReference type="GO" id="GO:0016705">
    <property type="term" value="F:oxidoreductase activity, acting on paired donors, with incorporation or reduction of molecular oxygen"/>
    <property type="evidence" value="ECO:0007669"/>
    <property type="project" value="InterPro"/>
</dbReference>
<feature type="binding site" description="axial binding residue" evidence="12">
    <location>
        <position position="182"/>
    </location>
    <ligand>
        <name>heme</name>
        <dbReference type="ChEBI" id="CHEBI:30413"/>
    </ligand>
    <ligandPart>
        <name>Fe</name>
        <dbReference type="ChEBI" id="CHEBI:18248"/>
    </ligandPart>
</feature>
<evidence type="ECO:0000256" key="4">
    <source>
        <dbReference type="ARBA" id="ARBA00022617"/>
    </source>
</evidence>
<evidence type="ECO:0000256" key="1">
    <source>
        <dbReference type="ARBA" id="ARBA00001971"/>
    </source>
</evidence>
<keyword evidence="10" id="KW-0503">Monooxygenase</keyword>
<dbReference type="PANTHER" id="PTHR24305">
    <property type="entry name" value="CYTOCHROME P450"/>
    <property type="match status" value="1"/>
</dbReference>
<keyword evidence="14" id="KW-1185">Reference proteome</keyword>
<dbReference type="AlphaFoldDB" id="A0A168BS76"/>
<keyword evidence="8" id="KW-0560">Oxidoreductase</keyword>
<dbReference type="InterPro" id="IPR050121">
    <property type="entry name" value="Cytochrome_P450_monoxygenase"/>
</dbReference>
<evidence type="ECO:0000256" key="2">
    <source>
        <dbReference type="ARBA" id="ARBA00004370"/>
    </source>
</evidence>
<evidence type="ECO:0000256" key="8">
    <source>
        <dbReference type="ARBA" id="ARBA00023002"/>
    </source>
</evidence>
<dbReference type="GeneID" id="30018746"/>
<dbReference type="OrthoDB" id="6692864at2759"/>
<keyword evidence="5" id="KW-0812">Transmembrane</keyword>
<dbReference type="SUPFAM" id="SSF48264">
    <property type="entry name" value="Cytochrome P450"/>
    <property type="match status" value="1"/>
</dbReference>
<dbReference type="Pfam" id="PF00067">
    <property type="entry name" value="p450"/>
    <property type="match status" value="1"/>
</dbReference>
<evidence type="ECO:0000256" key="6">
    <source>
        <dbReference type="ARBA" id="ARBA00022723"/>
    </source>
</evidence>
<comment type="cofactor">
    <cofactor evidence="1 12">
        <name>heme</name>
        <dbReference type="ChEBI" id="CHEBI:30413"/>
    </cofactor>
</comment>
<dbReference type="GO" id="GO:0004497">
    <property type="term" value="F:monooxygenase activity"/>
    <property type="evidence" value="ECO:0007669"/>
    <property type="project" value="UniProtKB-KW"/>
</dbReference>
<comment type="subcellular location">
    <subcellularLocation>
        <location evidence="2">Membrane</location>
    </subcellularLocation>
</comment>
<dbReference type="InterPro" id="IPR036396">
    <property type="entry name" value="Cyt_P450_sf"/>
</dbReference>
<dbReference type="GO" id="GO:0020037">
    <property type="term" value="F:heme binding"/>
    <property type="evidence" value="ECO:0007669"/>
    <property type="project" value="InterPro"/>
</dbReference>
<dbReference type="InterPro" id="IPR001128">
    <property type="entry name" value="Cyt_P450"/>
</dbReference>
<dbReference type="PRINTS" id="PR00463">
    <property type="entry name" value="EP450I"/>
</dbReference>
<dbReference type="GO" id="GO:0016020">
    <property type="term" value="C:membrane"/>
    <property type="evidence" value="ECO:0007669"/>
    <property type="project" value="UniProtKB-SubCell"/>
</dbReference>
<protein>
    <submittedName>
        <fullName evidence="13">Cytochrome P450</fullName>
    </submittedName>
</protein>
<dbReference type="Gene3D" id="1.10.630.10">
    <property type="entry name" value="Cytochrome P450"/>
    <property type="match status" value="2"/>
</dbReference>
<evidence type="ECO:0000256" key="5">
    <source>
        <dbReference type="ARBA" id="ARBA00022692"/>
    </source>
</evidence>
<evidence type="ECO:0000313" key="13">
    <source>
        <dbReference type="EMBL" id="OAA70480.1"/>
    </source>
</evidence>
<evidence type="ECO:0000256" key="11">
    <source>
        <dbReference type="ARBA" id="ARBA00023136"/>
    </source>
</evidence>
<accession>A0A168BS76</accession>
<evidence type="ECO:0000256" key="7">
    <source>
        <dbReference type="ARBA" id="ARBA00022989"/>
    </source>
</evidence>
<reference evidence="13 14" key="1">
    <citation type="journal article" date="2016" name="Genome Biol. Evol.">
        <title>Divergent and convergent evolution of fungal pathogenicity.</title>
        <authorList>
            <person name="Shang Y."/>
            <person name="Xiao G."/>
            <person name="Zheng P."/>
            <person name="Cen K."/>
            <person name="Zhan S."/>
            <person name="Wang C."/>
        </authorList>
    </citation>
    <scope>NUCLEOTIDE SEQUENCE [LARGE SCALE GENOMIC DNA]</scope>
    <source>
        <strain evidence="13 14">ARSEF 2679</strain>
    </source>
</reference>
<keyword evidence="11" id="KW-0472">Membrane</keyword>
<name>A0A168BS76_CORFA</name>
<comment type="caution">
    <text evidence="13">The sequence shown here is derived from an EMBL/GenBank/DDBJ whole genome shotgun (WGS) entry which is preliminary data.</text>
</comment>
<organism evidence="13 14">
    <name type="scientific">Cordyceps fumosorosea (strain ARSEF 2679)</name>
    <name type="common">Isaria fumosorosea</name>
    <dbReference type="NCBI Taxonomy" id="1081104"/>
    <lineage>
        <taxon>Eukaryota</taxon>
        <taxon>Fungi</taxon>
        <taxon>Dikarya</taxon>
        <taxon>Ascomycota</taxon>
        <taxon>Pezizomycotina</taxon>
        <taxon>Sordariomycetes</taxon>
        <taxon>Hypocreomycetidae</taxon>
        <taxon>Hypocreales</taxon>
        <taxon>Cordycipitaceae</taxon>
        <taxon>Cordyceps</taxon>
    </lineage>
</organism>